<reference evidence="1" key="1">
    <citation type="submission" date="2014-11" db="EMBL/GenBank/DDBJ databases">
        <authorList>
            <person name="Amaro Gonzalez C."/>
        </authorList>
    </citation>
    <scope>NUCLEOTIDE SEQUENCE</scope>
</reference>
<dbReference type="EMBL" id="GBXM01028273">
    <property type="protein sequence ID" value="JAH80304.1"/>
    <property type="molecule type" value="Transcribed_RNA"/>
</dbReference>
<protein>
    <submittedName>
        <fullName evidence="1">Uncharacterized protein</fullName>
    </submittedName>
</protein>
<proteinExistence type="predicted"/>
<sequence length="26" mass="3077">MGLIHRLYPWLHKVLNLDCFSKYTAG</sequence>
<reference evidence="1" key="2">
    <citation type="journal article" date="2015" name="Fish Shellfish Immunol.">
        <title>Early steps in the European eel (Anguilla anguilla)-Vibrio vulnificus interaction in the gills: Role of the RtxA13 toxin.</title>
        <authorList>
            <person name="Callol A."/>
            <person name="Pajuelo D."/>
            <person name="Ebbesson L."/>
            <person name="Teles M."/>
            <person name="MacKenzie S."/>
            <person name="Amaro C."/>
        </authorList>
    </citation>
    <scope>NUCLEOTIDE SEQUENCE</scope>
</reference>
<evidence type="ECO:0000313" key="1">
    <source>
        <dbReference type="EMBL" id="JAH80304.1"/>
    </source>
</evidence>
<organism evidence="1">
    <name type="scientific">Anguilla anguilla</name>
    <name type="common">European freshwater eel</name>
    <name type="synonym">Muraena anguilla</name>
    <dbReference type="NCBI Taxonomy" id="7936"/>
    <lineage>
        <taxon>Eukaryota</taxon>
        <taxon>Metazoa</taxon>
        <taxon>Chordata</taxon>
        <taxon>Craniata</taxon>
        <taxon>Vertebrata</taxon>
        <taxon>Euteleostomi</taxon>
        <taxon>Actinopterygii</taxon>
        <taxon>Neopterygii</taxon>
        <taxon>Teleostei</taxon>
        <taxon>Anguilliformes</taxon>
        <taxon>Anguillidae</taxon>
        <taxon>Anguilla</taxon>
    </lineage>
</organism>
<dbReference type="AlphaFoldDB" id="A0A0E9VQE1"/>
<accession>A0A0E9VQE1</accession>
<name>A0A0E9VQE1_ANGAN</name>